<dbReference type="EMBL" id="CP118224">
    <property type="protein sequence ID" value="WMC09953.1"/>
    <property type="molecule type" value="Genomic_DNA"/>
</dbReference>
<dbReference type="GO" id="GO:0016787">
    <property type="term" value="F:hydrolase activity"/>
    <property type="evidence" value="ECO:0007669"/>
    <property type="project" value="UniProtKB-KW"/>
</dbReference>
<organism evidence="2 3">
    <name type="scientific">Oceanimonas pelagia</name>
    <dbReference type="NCBI Taxonomy" id="3028314"/>
    <lineage>
        <taxon>Bacteria</taxon>
        <taxon>Pseudomonadati</taxon>
        <taxon>Pseudomonadota</taxon>
        <taxon>Gammaproteobacteria</taxon>
        <taxon>Aeromonadales</taxon>
        <taxon>Aeromonadaceae</taxon>
        <taxon>Oceanimonas</taxon>
    </lineage>
</organism>
<keyword evidence="1" id="KW-0472">Membrane</keyword>
<keyword evidence="3" id="KW-1185">Reference proteome</keyword>
<evidence type="ECO:0000313" key="3">
    <source>
        <dbReference type="Proteomes" id="UP001223802"/>
    </source>
</evidence>
<feature type="transmembrane region" description="Helical" evidence="1">
    <location>
        <begin position="185"/>
        <end position="204"/>
    </location>
</feature>
<sequence length="222" mass="24029">MANFRTHIQVASAASGLLAAGLVWAGQVSLSEGCLLWLAGSLGGILPDMDSDSSRALDIVFRLFGLLGAILALLFGRQHLSLVDTLVVGALAYGLVRYPLCWAFARFTVHRASLHSLLANAVFGLVTVVLADRLFGLEPEPAWLAGLFVFSGAGIHLLLDELYSIDLEGRRIKKSFGTALKLVEWPAPLPNLLLLALLAGSWWLTPARPELLARLLPVFHIW</sequence>
<keyword evidence="1" id="KW-0812">Transmembrane</keyword>
<feature type="transmembrane region" description="Helical" evidence="1">
    <location>
        <begin position="83"/>
        <end position="105"/>
    </location>
</feature>
<dbReference type="Proteomes" id="UP001223802">
    <property type="component" value="Chromosome"/>
</dbReference>
<dbReference type="AlphaFoldDB" id="A0AA50Q9C6"/>
<feature type="transmembrane region" description="Helical" evidence="1">
    <location>
        <begin position="59"/>
        <end position="76"/>
    </location>
</feature>
<keyword evidence="1" id="KW-1133">Transmembrane helix</keyword>
<proteinExistence type="predicted"/>
<dbReference type="Pfam" id="PF04307">
    <property type="entry name" value="YdjM"/>
    <property type="match status" value="1"/>
</dbReference>
<feature type="transmembrane region" description="Helical" evidence="1">
    <location>
        <begin position="117"/>
        <end position="135"/>
    </location>
</feature>
<name>A0AA50Q9C6_9GAMM</name>
<protein>
    <submittedName>
        <fullName evidence="2">Metal-dependent hydrolase</fullName>
    </submittedName>
</protein>
<reference evidence="2 3" key="1">
    <citation type="submission" date="2023-02" db="EMBL/GenBank/DDBJ databases">
        <title>Complete genome sequence of a novel bacterium Oceanimonas sp. NTOU-MSR1 isolated from marine coast sediment.</title>
        <authorList>
            <person name="Yang H.-T."/>
            <person name="Chen Y.-L."/>
            <person name="Ho Y.-N."/>
        </authorList>
    </citation>
    <scope>NUCLEOTIDE SEQUENCE [LARGE SCALE GENOMIC DNA]</scope>
    <source>
        <strain evidence="2 3">NTOU-MSR1</strain>
    </source>
</reference>
<evidence type="ECO:0000313" key="2">
    <source>
        <dbReference type="EMBL" id="WMC09953.1"/>
    </source>
</evidence>
<accession>A0AA50Q9C6</accession>
<keyword evidence="2" id="KW-0378">Hydrolase</keyword>
<dbReference type="RefSeq" id="WP_306761166.1">
    <property type="nucleotide sequence ID" value="NZ_CP118224.1"/>
</dbReference>
<dbReference type="KEGG" id="ope:PU634_12720"/>
<evidence type="ECO:0000256" key="1">
    <source>
        <dbReference type="SAM" id="Phobius"/>
    </source>
</evidence>
<dbReference type="InterPro" id="IPR007404">
    <property type="entry name" value="YdjM-like"/>
</dbReference>
<feature type="transmembrane region" description="Helical" evidence="1">
    <location>
        <begin position="142"/>
        <end position="159"/>
    </location>
</feature>
<gene>
    <name evidence="2" type="ORF">PU634_12720</name>
</gene>